<dbReference type="PANTHER" id="PTHR30469">
    <property type="entry name" value="MULTIDRUG RESISTANCE PROTEIN MDTA"/>
    <property type="match status" value="1"/>
</dbReference>
<feature type="coiled-coil region" evidence="2">
    <location>
        <begin position="104"/>
        <end position="162"/>
    </location>
</feature>
<dbReference type="GO" id="GO:0015562">
    <property type="term" value="F:efflux transmembrane transporter activity"/>
    <property type="evidence" value="ECO:0007669"/>
    <property type="project" value="TreeGrafter"/>
</dbReference>
<evidence type="ECO:0000256" key="1">
    <source>
        <dbReference type="ARBA" id="ARBA00009477"/>
    </source>
</evidence>
<dbReference type="Gene3D" id="1.10.287.470">
    <property type="entry name" value="Helix hairpin bin"/>
    <property type="match status" value="1"/>
</dbReference>
<dbReference type="InterPro" id="IPR058792">
    <property type="entry name" value="Beta-barrel_RND_2"/>
</dbReference>
<evidence type="ECO:0000313" key="6">
    <source>
        <dbReference type="EMBL" id="PWR19716.1"/>
    </source>
</evidence>
<dbReference type="Proteomes" id="UP000246077">
    <property type="component" value="Unassembled WGS sequence"/>
</dbReference>
<reference evidence="7" key="1">
    <citation type="submission" date="2018-05" db="EMBL/GenBank/DDBJ databases">
        <title>Zavarzinia sp. HR-AS.</title>
        <authorList>
            <person name="Lee Y."/>
            <person name="Jeon C.O."/>
        </authorList>
    </citation>
    <scope>NUCLEOTIDE SEQUENCE [LARGE SCALE GENOMIC DNA]</scope>
    <source>
        <strain evidence="7">DSM 1231</strain>
    </source>
</reference>
<dbReference type="OrthoDB" id="9800613at2"/>
<comment type="similarity">
    <text evidence="1">Belongs to the membrane fusion protein (MFP) (TC 8.A.1) family.</text>
</comment>
<evidence type="ECO:0000256" key="3">
    <source>
        <dbReference type="SAM" id="SignalP"/>
    </source>
</evidence>
<organism evidence="6 7">
    <name type="scientific">Zavarzinia compransoris</name>
    <dbReference type="NCBI Taxonomy" id="1264899"/>
    <lineage>
        <taxon>Bacteria</taxon>
        <taxon>Pseudomonadati</taxon>
        <taxon>Pseudomonadota</taxon>
        <taxon>Alphaproteobacteria</taxon>
        <taxon>Rhodospirillales</taxon>
        <taxon>Zavarziniaceae</taxon>
        <taxon>Zavarzinia</taxon>
    </lineage>
</organism>
<dbReference type="AlphaFoldDB" id="A0A317E0R4"/>
<dbReference type="Gene3D" id="2.40.50.100">
    <property type="match status" value="1"/>
</dbReference>
<dbReference type="RefSeq" id="WP_109921890.1">
    <property type="nucleotide sequence ID" value="NZ_QGLF01000004.1"/>
</dbReference>
<dbReference type="SUPFAM" id="SSF111369">
    <property type="entry name" value="HlyD-like secretion proteins"/>
    <property type="match status" value="1"/>
</dbReference>
<dbReference type="Pfam" id="PF25917">
    <property type="entry name" value="BSH_RND"/>
    <property type="match status" value="1"/>
</dbReference>
<dbReference type="NCBIfam" id="TIGR01730">
    <property type="entry name" value="RND_mfp"/>
    <property type="match status" value="1"/>
</dbReference>
<feature type="signal peptide" evidence="3">
    <location>
        <begin position="1"/>
        <end position="25"/>
    </location>
</feature>
<evidence type="ECO:0000256" key="2">
    <source>
        <dbReference type="SAM" id="Coils"/>
    </source>
</evidence>
<dbReference type="Pfam" id="PF25954">
    <property type="entry name" value="Beta-barrel_RND_2"/>
    <property type="match status" value="1"/>
</dbReference>
<evidence type="ECO:0000259" key="4">
    <source>
        <dbReference type="Pfam" id="PF25917"/>
    </source>
</evidence>
<protein>
    <submittedName>
        <fullName evidence="6">Efflux RND transporter periplasmic adaptor subunit</fullName>
    </submittedName>
</protein>
<evidence type="ECO:0000313" key="7">
    <source>
        <dbReference type="Proteomes" id="UP000246077"/>
    </source>
</evidence>
<proteinExistence type="inferred from homology"/>
<evidence type="ECO:0000259" key="5">
    <source>
        <dbReference type="Pfam" id="PF25954"/>
    </source>
</evidence>
<sequence length="359" mass="37397">MRKSYVIAGTLAAAMALWIASGALTGNAHVAPADTLAEKPDVLPRVRVRALAPGDYAGTVVLRGRTEALRSVDVRAEVSGAVAAILVERGDRVKQGDILCRLSVRDREAALTEAEAELRQREIEYNAAAKLQGAGFGTANRLAEARALLDAARAKVTRMRLDLGNIEIRAPFDGVIEETAAEIGDILNPGGPQGCATVVDTSTILITGQVAEREIADIAPGATARARLITGQAVTGKVRFIASKADPETRTFRVEIAVENAAGEIRAGVTTEARIPTRVLPAHHVSPAILNLDTDGTIGLKTVAADGTVAFVPVAIVGSDDGGVWVTGLEGAADVIVVGQDYVLPGQKVEAARDEGEPS</sequence>
<dbReference type="EMBL" id="QGLF01000004">
    <property type="protein sequence ID" value="PWR19716.1"/>
    <property type="molecule type" value="Genomic_DNA"/>
</dbReference>
<dbReference type="InterPro" id="IPR006143">
    <property type="entry name" value="RND_pump_MFP"/>
</dbReference>
<name>A0A317E0R4_9PROT</name>
<feature type="domain" description="CusB-like beta-barrel" evidence="5">
    <location>
        <begin position="207"/>
        <end position="275"/>
    </location>
</feature>
<accession>A0A317E0R4</accession>
<dbReference type="Gene3D" id="2.40.30.170">
    <property type="match status" value="1"/>
</dbReference>
<feature type="chain" id="PRO_5016395656" evidence="3">
    <location>
        <begin position="26"/>
        <end position="359"/>
    </location>
</feature>
<dbReference type="PANTHER" id="PTHR30469:SF29">
    <property type="entry name" value="BLR2860 PROTEIN"/>
    <property type="match status" value="1"/>
</dbReference>
<dbReference type="InterPro" id="IPR058625">
    <property type="entry name" value="MdtA-like_BSH"/>
</dbReference>
<keyword evidence="7" id="KW-1185">Reference proteome</keyword>
<keyword evidence="2" id="KW-0175">Coiled coil</keyword>
<comment type="caution">
    <text evidence="6">The sequence shown here is derived from an EMBL/GenBank/DDBJ whole genome shotgun (WGS) entry which is preliminary data.</text>
</comment>
<feature type="domain" description="Multidrug resistance protein MdtA-like barrel-sandwich hybrid" evidence="4">
    <location>
        <begin position="70"/>
        <end position="198"/>
    </location>
</feature>
<dbReference type="GO" id="GO:1990281">
    <property type="term" value="C:efflux pump complex"/>
    <property type="evidence" value="ECO:0007669"/>
    <property type="project" value="TreeGrafter"/>
</dbReference>
<gene>
    <name evidence="6" type="ORF">DKG75_14715</name>
</gene>
<keyword evidence="3" id="KW-0732">Signal</keyword>